<dbReference type="Gene3D" id="2.60.40.10">
    <property type="entry name" value="Immunoglobulins"/>
    <property type="match status" value="8"/>
</dbReference>
<dbReference type="SUPFAM" id="SSF52266">
    <property type="entry name" value="SGNH hydrolase"/>
    <property type="match status" value="1"/>
</dbReference>
<dbReference type="InterPro" id="IPR036514">
    <property type="entry name" value="SGNH_hydro_sf"/>
</dbReference>
<dbReference type="InterPro" id="IPR028946">
    <property type="entry name" value="Ntox44"/>
</dbReference>
<dbReference type="SMART" id="SM00060">
    <property type="entry name" value="FN3"/>
    <property type="match status" value="8"/>
</dbReference>
<reference evidence="5 6" key="1">
    <citation type="submission" date="2024-10" db="EMBL/GenBank/DDBJ databases">
        <title>The Natural Products Discovery Center: Release of the First 8490 Sequenced Strains for Exploring Actinobacteria Biosynthetic Diversity.</title>
        <authorList>
            <person name="Kalkreuter E."/>
            <person name="Kautsar S.A."/>
            <person name="Yang D."/>
            <person name="Bader C.D."/>
            <person name="Teijaro C.N."/>
            <person name="Fluegel L."/>
            <person name="Davis C.M."/>
            <person name="Simpson J.R."/>
            <person name="Lauterbach L."/>
            <person name="Steele A.D."/>
            <person name="Gui C."/>
            <person name="Meng S."/>
            <person name="Li G."/>
            <person name="Viehrig K."/>
            <person name="Ye F."/>
            <person name="Su P."/>
            <person name="Kiefer A.F."/>
            <person name="Nichols A."/>
            <person name="Cepeda A.J."/>
            <person name="Yan W."/>
            <person name="Fan B."/>
            <person name="Jiang Y."/>
            <person name="Adhikari A."/>
            <person name="Zheng C.-J."/>
            <person name="Schuster L."/>
            <person name="Cowan T.M."/>
            <person name="Smanski M.J."/>
            <person name="Chevrette M.G."/>
            <person name="De Carvalho L.P.S."/>
            <person name="Shen B."/>
        </authorList>
    </citation>
    <scope>NUCLEOTIDE SEQUENCE [LARGE SCALE GENOMIC DNA]</scope>
    <source>
        <strain evidence="5 6">NPDC049845</strain>
    </source>
</reference>
<sequence>MIENLADKDHLQAARQERDSVMSVPWRRSRAAMAMLLAGAAVLLPSPPAAAQASAAEKVMIVGDSISHGSSGDWTWRYRLWKHLESTGTVVDFVGPRNDLSNIMTEAEGDGDQTYADPAFDRDHGAKWGQPLTVEMNEIDEKVSQYSPNLLLTLLGINDLGIWGHDAGKLEADLRTFIANARTAKADVRMVFGKILPTKRAVDEPDFAAKVSDFNTRLVQVAAELTTPTSPIVVADTASGFVADDHTWDGVHPNGRGELRIAAAFADTMNSAFGLGAAYPRPLPDVPLGPQQAPVASVTATGPGTADLAWTPSLGATQYWVWTKDNVINKEWKKLPIPLTQEYNPWHMTDLLAGNTYYYKVQAAKGDDAGAISNDVTLPVGGPVPAAAGGLTATAGDGKAVLNWTAGQDATGYKVIMRNVTAGQAFQELPYAVDGTTWTAQMLQNGAAYEFKLKSVNGLIDGGVTAAVSVNPTGPAPTAPTNLTVTNGDGNATLTWVSDINATDHEIHVRNVSENEATFTKLPYPVPGEKWTADLLVNGATYEFKLRAMNGLIPGAYSAVVTARPSVPTPSAATNLTATGGNGTATLRWTAGANASAYHVYIRNVTASEAFQKLPYPVEGTSWTADHLINGATYEFRLQSINGLIEGSTSGTVSVVPTTAPPAAPTGLTATAADHEAVLRWTAAANATGYYVHMRNVTAGETFRKLPYPVSGTSWTAETLVNGATYQFKLQSTNGLIEGSTSAAVSVTPTGPAPVAPSGLTAKAGDRKAVLNWNMPANATGVYIHTKNVSAGETSFTKLPYPVHDDSWTATGLVNGATYQYKIQAYNDLIAGGTSTVVSVTPQGPPAPGPETIYATPGNQKVTLRWSGASRATGYDIWIREVTFGKDWRKLPYTISDDTFTAGLLVNGALYEFKVQSKDGLQAGGFSNTVSATPLGPTPQVSNLQWTPRLGEVTLKWSGSSTSTGYYIQMRNVTRGESFRELPYAVSGTSFTAGLIIPGEYYEFRVQAVNGLQRGVTSNTVTGGSTLPPPLSTLTLKPGIFSLKASWQPVSGVDSYTIYYYRSNGNSCSQLSMPGYGQMTELGYVTGTSYNMPYLFEPGCHWLLVAPTLYGVKAPFVQANVRGTVAYKGDNDDSNLYESVLTYIYKEMYNNARSDAASDLESLLNSGNALEVIAGYAMWADLVWPEHVWDHKPAIATYIGAGKDTRDGYGYRYHITGMSYEVYYDIWSNIHYGYVGRRVRFSEWELQTGAAPIGVQDPGDVRSISIGAKLWNTYGWTLTRANVDSAVRANVAGYLNEEKVIPWSFSFVPNV</sequence>
<dbReference type="Pfam" id="PF13472">
    <property type="entry name" value="Lipase_GDSL_2"/>
    <property type="match status" value="1"/>
</dbReference>
<gene>
    <name evidence="5" type="ORF">ACIBP4_07425</name>
</gene>
<dbReference type="Gene3D" id="3.40.50.1110">
    <property type="entry name" value="SGNH hydrolase"/>
    <property type="match status" value="1"/>
</dbReference>
<protein>
    <submittedName>
        <fullName evidence="5">Fibronectin type III domain-containing protein</fullName>
    </submittedName>
</protein>
<feature type="domain" description="Fibronectin type-III" evidence="4">
    <location>
        <begin position="290"/>
        <end position="383"/>
    </location>
</feature>
<name>A0ABW7ZGZ2_9ACTN</name>
<organism evidence="5 6">
    <name type="scientific">Micromonospora maritima</name>
    <dbReference type="NCBI Taxonomy" id="986711"/>
    <lineage>
        <taxon>Bacteria</taxon>
        <taxon>Bacillati</taxon>
        <taxon>Actinomycetota</taxon>
        <taxon>Actinomycetes</taxon>
        <taxon>Micromonosporales</taxon>
        <taxon>Micromonosporaceae</taxon>
        <taxon>Micromonospora</taxon>
    </lineage>
</organism>
<dbReference type="SUPFAM" id="SSF49265">
    <property type="entry name" value="Fibronectin type III"/>
    <property type="match status" value="5"/>
</dbReference>
<dbReference type="EMBL" id="JBITLE010000002">
    <property type="protein sequence ID" value="MFI7262114.1"/>
    <property type="molecule type" value="Genomic_DNA"/>
</dbReference>
<dbReference type="CDD" id="cd00063">
    <property type="entry name" value="FN3"/>
    <property type="match status" value="7"/>
</dbReference>
<keyword evidence="3" id="KW-0624">Polysaccharide degradation</keyword>
<dbReference type="InterPro" id="IPR003961">
    <property type="entry name" value="FN3_dom"/>
</dbReference>
<feature type="domain" description="Fibronectin type-III" evidence="4">
    <location>
        <begin position="847"/>
        <end position="932"/>
    </location>
</feature>
<keyword evidence="3" id="KW-0119">Carbohydrate metabolism</keyword>
<dbReference type="PROSITE" id="PS50853">
    <property type="entry name" value="FN3"/>
    <property type="match status" value="8"/>
</dbReference>
<dbReference type="RefSeq" id="WP_396767749.1">
    <property type="nucleotide sequence ID" value="NZ_JBITLA010000001.1"/>
</dbReference>
<feature type="domain" description="Fibronectin type-III" evidence="4">
    <location>
        <begin position="933"/>
        <end position="1029"/>
    </location>
</feature>
<feature type="domain" description="Fibronectin type-III" evidence="4">
    <location>
        <begin position="661"/>
        <end position="753"/>
    </location>
</feature>
<dbReference type="InterPro" id="IPR050964">
    <property type="entry name" value="Striated_Muscle_Regulatory"/>
</dbReference>
<proteinExistence type="predicted"/>
<dbReference type="PANTHER" id="PTHR13817">
    <property type="entry name" value="TITIN"/>
    <property type="match status" value="1"/>
</dbReference>
<evidence type="ECO:0000313" key="6">
    <source>
        <dbReference type="Proteomes" id="UP001612812"/>
    </source>
</evidence>
<dbReference type="Pfam" id="PF15607">
    <property type="entry name" value="Ntox44"/>
    <property type="match status" value="1"/>
</dbReference>
<dbReference type="Pfam" id="PF00041">
    <property type="entry name" value="fn3"/>
    <property type="match status" value="1"/>
</dbReference>
<keyword evidence="6" id="KW-1185">Reference proteome</keyword>
<feature type="domain" description="Fibronectin type-III" evidence="4">
    <location>
        <begin position="384"/>
        <end position="476"/>
    </location>
</feature>
<dbReference type="PANTHER" id="PTHR13817:SF151">
    <property type="entry name" value="TITIN"/>
    <property type="match status" value="1"/>
</dbReference>
<feature type="domain" description="Fibronectin type-III" evidence="4">
    <location>
        <begin position="567"/>
        <end position="660"/>
    </location>
</feature>
<keyword evidence="2" id="KW-0378">Hydrolase</keyword>
<evidence type="ECO:0000313" key="5">
    <source>
        <dbReference type="EMBL" id="MFI7262114.1"/>
    </source>
</evidence>
<evidence type="ECO:0000259" key="4">
    <source>
        <dbReference type="PROSITE" id="PS50853"/>
    </source>
</evidence>
<evidence type="ECO:0000256" key="3">
    <source>
        <dbReference type="ARBA" id="ARBA00023326"/>
    </source>
</evidence>
<comment type="caution">
    <text evidence="5">The sequence shown here is derived from an EMBL/GenBank/DDBJ whole genome shotgun (WGS) entry which is preliminary data.</text>
</comment>
<dbReference type="InterPro" id="IPR013830">
    <property type="entry name" value="SGNH_hydro"/>
</dbReference>
<dbReference type="InterPro" id="IPR013783">
    <property type="entry name" value="Ig-like_fold"/>
</dbReference>
<accession>A0ABW7ZGZ2</accession>
<feature type="domain" description="Fibronectin type-III" evidence="4">
    <location>
        <begin position="479"/>
        <end position="566"/>
    </location>
</feature>
<keyword evidence="2" id="KW-0326">Glycosidase</keyword>
<dbReference type="InterPro" id="IPR036116">
    <property type="entry name" value="FN3_sf"/>
</dbReference>
<evidence type="ECO:0000256" key="2">
    <source>
        <dbReference type="ARBA" id="ARBA00023295"/>
    </source>
</evidence>
<feature type="domain" description="Fibronectin type-III" evidence="4">
    <location>
        <begin position="756"/>
        <end position="845"/>
    </location>
</feature>
<dbReference type="Proteomes" id="UP001612812">
    <property type="component" value="Unassembled WGS sequence"/>
</dbReference>
<keyword evidence="1" id="KW-0677">Repeat</keyword>
<evidence type="ECO:0000256" key="1">
    <source>
        <dbReference type="ARBA" id="ARBA00022737"/>
    </source>
</evidence>